<dbReference type="SUPFAM" id="SSF51621">
    <property type="entry name" value="Phosphoenolpyruvate/pyruvate domain"/>
    <property type="match status" value="1"/>
</dbReference>
<evidence type="ECO:0000256" key="2">
    <source>
        <dbReference type="ARBA" id="ARBA00022723"/>
    </source>
</evidence>
<evidence type="ECO:0000256" key="4">
    <source>
        <dbReference type="PIRSR" id="PIRSR015582-2"/>
    </source>
</evidence>
<comment type="cofactor">
    <cofactor evidence="1">
        <name>Mg(2+)</name>
        <dbReference type="ChEBI" id="CHEBI:18420"/>
    </cofactor>
</comment>
<dbReference type="InterPro" id="IPR011206">
    <property type="entry name" value="Citrate_lyase_beta/mcl1/mcl2"/>
</dbReference>
<evidence type="ECO:0000313" key="6">
    <source>
        <dbReference type="Proteomes" id="UP000216024"/>
    </source>
</evidence>
<comment type="caution">
    <text evidence="5">The sequence shown here is derived from an EMBL/GenBank/DDBJ whole genome shotgun (WGS) entry which is preliminary data.</text>
</comment>
<reference evidence="5 6" key="1">
    <citation type="submission" date="2017-06" db="EMBL/GenBank/DDBJ databases">
        <title>Draft genome sequence of anaerobic fermentative bacterium Anaeromicrobium sediminis DY2726D isolated from West Pacific Ocean sediments.</title>
        <authorList>
            <person name="Zeng X."/>
        </authorList>
    </citation>
    <scope>NUCLEOTIDE SEQUENCE [LARGE SCALE GENOMIC DNA]</scope>
    <source>
        <strain evidence="5 6">DY2726D</strain>
    </source>
</reference>
<dbReference type="OrthoDB" id="9786940at2"/>
<proteinExistence type="predicted"/>
<dbReference type="PANTHER" id="PTHR32308">
    <property type="entry name" value="LYASE BETA SUBUNIT, PUTATIVE (AFU_ORTHOLOGUE AFUA_4G13030)-RELATED"/>
    <property type="match status" value="1"/>
</dbReference>
<keyword evidence="2 4" id="KW-0479">Metal-binding</keyword>
<organism evidence="5 6">
    <name type="scientific">Anaeromicrobium sediminis</name>
    <dbReference type="NCBI Taxonomy" id="1478221"/>
    <lineage>
        <taxon>Bacteria</taxon>
        <taxon>Bacillati</taxon>
        <taxon>Bacillota</taxon>
        <taxon>Clostridia</taxon>
        <taxon>Peptostreptococcales</taxon>
        <taxon>Thermotaleaceae</taxon>
        <taxon>Anaeromicrobium</taxon>
    </lineage>
</organism>
<dbReference type="InterPro" id="IPR039480">
    <property type="entry name" value="C-C_Bond_Lyase-like"/>
</dbReference>
<evidence type="ECO:0000256" key="1">
    <source>
        <dbReference type="ARBA" id="ARBA00001946"/>
    </source>
</evidence>
<dbReference type="InterPro" id="IPR015813">
    <property type="entry name" value="Pyrv/PenolPyrv_kinase-like_dom"/>
</dbReference>
<gene>
    <name evidence="5" type="ORF">CCE28_03340</name>
</gene>
<feature type="binding site" evidence="4">
    <location>
        <position position="204"/>
    </location>
    <ligand>
        <name>Mg(2+)</name>
        <dbReference type="ChEBI" id="CHEBI:18420"/>
    </ligand>
</feature>
<sequence length="367" mass="43158">MRYFDYLREDEEKKIFYLPPKDFSREDHKDTLSYSLGATLYVPAVNGKISNYIIHRKIEGLVSMVICLEDAIGDNMVKRAQENLLMHLKNINDKLKEGTIDYERIPLLFIRVRNPKHLKYIIELLDENINLITGFVFPKFSSRNGYEFFSIIENFKYKGLYGMPILETKEILYKDSRYDELEQVRMILGDYKKRVLNIRVGATDFCSSFGIRRPYDKTIYDVSMINDCLFDILNYFIREEENYVISGPVWEYFSSMEDRKDSKFIRGLINEAYMDKINGFMGKTVIHPSHIMPVQSTLIVKKEEYLDALNIIKNNNGVTGVVKSQFGNKMNEIKPHLNWANKIIKKSNIYGVFNGEEDYESFLKRKL</sequence>
<keyword evidence="3 4" id="KW-0460">Magnesium</keyword>
<dbReference type="GO" id="GO:0006107">
    <property type="term" value="P:oxaloacetate metabolic process"/>
    <property type="evidence" value="ECO:0007669"/>
    <property type="project" value="TreeGrafter"/>
</dbReference>
<evidence type="ECO:0000256" key="3">
    <source>
        <dbReference type="ARBA" id="ARBA00022842"/>
    </source>
</evidence>
<dbReference type="RefSeq" id="WP_095130984.1">
    <property type="nucleotide sequence ID" value="NZ_NIBG01000002.1"/>
</dbReference>
<evidence type="ECO:0000313" key="5">
    <source>
        <dbReference type="EMBL" id="PAB60590.1"/>
    </source>
</evidence>
<dbReference type="Gene3D" id="3.20.20.60">
    <property type="entry name" value="Phosphoenolpyruvate-binding domains"/>
    <property type="match status" value="1"/>
</dbReference>
<keyword evidence="6" id="KW-1185">Reference proteome</keyword>
<dbReference type="AlphaFoldDB" id="A0A267MPC8"/>
<dbReference type="Pfam" id="PF15617">
    <property type="entry name" value="C-C_Bond_Lyase"/>
    <property type="match status" value="1"/>
</dbReference>
<protein>
    <recommendedName>
        <fullName evidence="7">Citrate lyase subunit beta</fullName>
    </recommendedName>
</protein>
<dbReference type="Proteomes" id="UP000216024">
    <property type="component" value="Unassembled WGS sequence"/>
</dbReference>
<dbReference type="PANTHER" id="PTHR32308:SF10">
    <property type="entry name" value="CITRATE LYASE SUBUNIT BETA"/>
    <property type="match status" value="1"/>
</dbReference>
<dbReference type="PIRSF" id="PIRSF015582">
    <property type="entry name" value="Cit_lyase_B"/>
    <property type="match status" value="1"/>
</dbReference>
<dbReference type="GO" id="GO:0000287">
    <property type="term" value="F:magnesium ion binding"/>
    <property type="evidence" value="ECO:0007669"/>
    <property type="project" value="TreeGrafter"/>
</dbReference>
<dbReference type="InterPro" id="IPR040442">
    <property type="entry name" value="Pyrv_kinase-like_dom_sf"/>
</dbReference>
<evidence type="ECO:0008006" key="7">
    <source>
        <dbReference type="Google" id="ProtNLM"/>
    </source>
</evidence>
<dbReference type="EMBL" id="NIBG01000002">
    <property type="protein sequence ID" value="PAB60590.1"/>
    <property type="molecule type" value="Genomic_DNA"/>
</dbReference>
<dbReference type="GO" id="GO:0003824">
    <property type="term" value="F:catalytic activity"/>
    <property type="evidence" value="ECO:0007669"/>
    <property type="project" value="InterPro"/>
</dbReference>
<accession>A0A267MPC8</accession>
<name>A0A267MPC8_9FIRM</name>